<accession>A0A5M6DK53</accession>
<evidence type="ECO:0000256" key="2">
    <source>
        <dbReference type="PROSITE-ProRule" id="PRU01213"/>
    </source>
</evidence>
<evidence type="ECO:0000259" key="3">
    <source>
        <dbReference type="PROSITE" id="PS51866"/>
    </source>
</evidence>
<keyword evidence="5" id="KW-1185">Reference proteome</keyword>
<dbReference type="Gene3D" id="2.40.50.100">
    <property type="match status" value="2"/>
</dbReference>
<evidence type="ECO:0000313" key="4">
    <source>
        <dbReference type="EMBL" id="KAA5545685.1"/>
    </source>
</evidence>
<proteinExistence type="predicted"/>
<evidence type="ECO:0000256" key="1">
    <source>
        <dbReference type="ARBA" id="ARBA00022505"/>
    </source>
</evidence>
<dbReference type="AlphaFoldDB" id="A0A5M6DK53"/>
<name>A0A5M6DK53_9BACT</name>
<feature type="domain" description="Mop" evidence="3">
    <location>
        <begin position="67"/>
        <end position="132"/>
    </location>
</feature>
<dbReference type="InterPro" id="IPR005116">
    <property type="entry name" value="Transp-assoc_OB_typ1"/>
</dbReference>
<dbReference type="PROSITE" id="PS51866">
    <property type="entry name" value="MOP"/>
    <property type="match status" value="1"/>
</dbReference>
<dbReference type="InterPro" id="IPR004606">
    <property type="entry name" value="Mop_domain"/>
</dbReference>
<organism evidence="4 5">
    <name type="scientific">Adhaeribacter rhizoryzae</name>
    <dbReference type="NCBI Taxonomy" id="2607907"/>
    <lineage>
        <taxon>Bacteria</taxon>
        <taxon>Pseudomonadati</taxon>
        <taxon>Bacteroidota</taxon>
        <taxon>Cytophagia</taxon>
        <taxon>Cytophagales</taxon>
        <taxon>Hymenobacteraceae</taxon>
        <taxon>Adhaeribacter</taxon>
    </lineage>
</organism>
<keyword evidence="1 2" id="KW-0500">Molybdenum</keyword>
<dbReference type="Pfam" id="PF03459">
    <property type="entry name" value="TOBE"/>
    <property type="match status" value="1"/>
</dbReference>
<dbReference type="SUPFAM" id="SSF50331">
    <property type="entry name" value="MOP-like"/>
    <property type="match status" value="2"/>
</dbReference>
<dbReference type="InterPro" id="IPR008995">
    <property type="entry name" value="Mo/tungstate-bd_C_term_dom"/>
</dbReference>
<dbReference type="GO" id="GO:0015689">
    <property type="term" value="P:molybdate ion transport"/>
    <property type="evidence" value="ECO:0007669"/>
    <property type="project" value="InterPro"/>
</dbReference>
<gene>
    <name evidence="4" type="ORF">F0145_12170</name>
</gene>
<protein>
    <submittedName>
        <fullName evidence="4">Tobe domain protein</fullName>
    </submittedName>
</protein>
<reference evidence="4 5" key="1">
    <citation type="submission" date="2019-09" db="EMBL/GenBank/DDBJ databases">
        <title>Genome sequence and assembly of Adhaeribacter sp.</title>
        <authorList>
            <person name="Chhetri G."/>
        </authorList>
    </citation>
    <scope>NUCLEOTIDE SEQUENCE [LARGE SCALE GENOMIC DNA]</scope>
    <source>
        <strain evidence="4 5">DK36</strain>
    </source>
</reference>
<comment type="caution">
    <text evidence="4">The sequence shown here is derived from an EMBL/GenBank/DDBJ whole genome shotgun (WGS) entry which is preliminary data.</text>
</comment>
<sequence>MNRLAGVIKSITTEKDISLVTVSATGETFSALIIDTPQTAAYLKPNQEINMVFKETEMAIGKNLTGGLSLRNRFAATVQEITAGTVLSRIILDFKGHLLCAIITTQSVTDLQLAVGDSVVGLVKTNEISLMEGSF</sequence>
<dbReference type="Proteomes" id="UP000323426">
    <property type="component" value="Unassembled WGS sequence"/>
</dbReference>
<evidence type="ECO:0000313" key="5">
    <source>
        <dbReference type="Proteomes" id="UP000323426"/>
    </source>
</evidence>
<dbReference type="EMBL" id="VWSF01000008">
    <property type="protein sequence ID" value="KAA5545685.1"/>
    <property type="molecule type" value="Genomic_DNA"/>
</dbReference>
<dbReference type="RefSeq" id="WP_150088688.1">
    <property type="nucleotide sequence ID" value="NZ_VWSF01000008.1"/>
</dbReference>